<dbReference type="RefSeq" id="WP_069859907.1">
    <property type="nucleotide sequence ID" value="NZ_BDFE01000020.1"/>
</dbReference>
<dbReference type="STRING" id="1592317.DPF_2384"/>
<dbReference type="InterPro" id="IPR035205">
    <property type="entry name" value="DUF5320"/>
</dbReference>
<proteinExistence type="predicted"/>
<feature type="region of interest" description="Disordered" evidence="1">
    <location>
        <begin position="1"/>
        <end position="41"/>
    </location>
</feature>
<reference evidence="3" key="1">
    <citation type="submission" date="2016-06" db="EMBL/GenBank/DDBJ databases">
        <title>Draft genome sequence of Desulfoplanes formicivorans strain Pf12B.</title>
        <authorList>
            <person name="Watanabe M."/>
            <person name="Kojima H."/>
            <person name="Fukui M."/>
        </authorList>
    </citation>
    <scope>NUCLEOTIDE SEQUENCE [LARGE SCALE GENOMIC DNA]</scope>
    <source>
        <strain evidence="3">Pf12B</strain>
    </source>
</reference>
<evidence type="ECO:0000313" key="3">
    <source>
        <dbReference type="Proteomes" id="UP000095200"/>
    </source>
</evidence>
<keyword evidence="3" id="KW-1185">Reference proteome</keyword>
<comment type="caution">
    <text evidence="2">The sequence shown here is derived from an EMBL/GenBank/DDBJ whole genome shotgun (WGS) entry which is preliminary data.</text>
</comment>
<evidence type="ECO:0000313" key="2">
    <source>
        <dbReference type="EMBL" id="GAU09653.1"/>
    </source>
</evidence>
<gene>
    <name evidence="2" type="ORF">DPF_2384</name>
</gene>
<organism evidence="2 3">
    <name type="scientific">Desulfoplanes formicivorans</name>
    <dbReference type="NCBI Taxonomy" id="1592317"/>
    <lineage>
        <taxon>Bacteria</taxon>
        <taxon>Pseudomonadati</taxon>
        <taxon>Thermodesulfobacteriota</taxon>
        <taxon>Desulfovibrionia</taxon>
        <taxon>Desulfovibrionales</taxon>
        <taxon>Desulfoplanaceae</taxon>
        <taxon>Desulfoplanes</taxon>
    </lineage>
</organism>
<name>A0A194AK14_9BACT</name>
<evidence type="ECO:0008006" key="4">
    <source>
        <dbReference type="Google" id="ProtNLM"/>
    </source>
</evidence>
<feature type="compositionally biased region" description="Gly residues" evidence="1">
    <location>
        <begin position="1"/>
        <end position="38"/>
    </location>
</feature>
<accession>A0A194AK14</accession>
<dbReference type="Proteomes" id="UP000095200">
    <property type="component" value="Unassembled WGS sequence"/>
</dbReference>
<evidence type="ECO:0000256" key="1">
    <source>
        <dbReference type="SAM" id="MobiDB-lite"/>
    </source>
</evidence>
<dbReference type="AlphaFoldDB" id="A0A194AK14"/>
<dbReference type="Pfam" id="PF17253">
    <property type="entry name" value="DUF5320"/>
    <property type="match status" value="1"/>
</dbReference>
<protein>
    <recommendedName>
        <fullName evidence="4">Cytoplasmic protein</fullName>
    </recommendedName>
</protein>
<dbReference type="EMBL" id="BDFE01000020">
    <property type="protein sequence ID" value="GAU09653.1"/>
    <property type="molecule type" value="Genomic_DNA"/>
</dbReference>
<sequence length="92" mass="9922">MPGFDGTGPRGQGPMTGGGFGRCSGTGYGMRPGFGRGGNRARAWSRLTPAGRRVDAPMQPMDETLDAATLDNRIATLTRELEQLRKQRQNLD</sequence>